<reference evidence="1" key="1">
    <citation type="submission" date="2021-10" db="EMBL/GenBank/DDBJ databases">
        <title>Tropical sea cucumber genome reveals ecological adaptation and Cuvierian tubules defense mechanism.</title>
        <authorList>
            <person name="Chen T."/>
        </authorList>
    </citation>
    <scope>NUCLEOTIDE SEQUENCE</scope>
    <source>
        <strain evidence="1">Nanhai2018</strain>
        <tissue evidence="1">Muscle</tissue>
    </source>
</reference>
<sequence length="137" mass="15911">MSKTVANALTMVNKPEYESTIYFITMVNKFFDCMNVTTVMEWERKRNDDLPPYSDANDIRFKWLKEGFLDKWYKDVEQPGLTAKQEACRLSRPTMAGCHLIVNTFVDVATYLLSKDGVKYILSGKFNQDPVEELFSK</sequence>
<evidence type="ECO:0000313" key="2">
    <source>
        <dbReference type="Proteomes" id="UP001152320"/>
    </source>
</evidence>
<accession>A0A9Q1CP72</accession>
<gene>
    <name evidence="1" type="ORF">HOLleu_02107</name>
</gene>
<dbReference type="OrthoDB" id="10063305at2759"/>
<protein>
    <submittedName>
        <fullName evidence="1">Uncharacterized protein</fullName>
    </submittedName>
</protein>
<dbReference type="Proteomes" id="UP001152320">
    <property type="component" value="Chromosome 1"/>
</dbReference>
<dbReference type="AlphaFoldDB" id="A0A9Q1CP72"/>
<name>A0A9Q1CP72_HOLLE</name>
<keyword evidence="2" id="KW-1185">Reference proteome</keyword>
<organism evidence="1 2">
    <name type="scientific">Holothuria leucospilota</name>
    <name type="common">Black long sea cucumber</name>
    <name type="synonym">Mertensiothuria leucospilota</name>
    <dbReference type="NCBI Taxonomy" id="206669"/>
    <lineage>
        <taxon>Eukaryota</taxon>
        <taxon>Metazoa</taxon>
        <taxon>Echinodermata</taxon>
        <taxon>Eleutherozoa</taxon>
        <taxon>Echinozoa</taxon>
        <taxon>Holothuroidea</taxon>
        <taxon>Aspidochirotacea</taxon>
        <taxon>Aspidochirotida</taxon>
        <taxon>Holothuriidae</taxon>
        <taxon>Holothuria</taxon>
    </lineage>
</organism>
<dbReference type="EMBL" id="JAIZAY010000001">
    <property type="protein sequence ID" value="KAJ8049382.1"/>
    <property type="molecule type" value="Genomic_DNA"/>
</dbReference>
<proteinExistence type="predicted"/>
<comment type="caution">
    <text evidence="1">The sequence shown here is derived from an EMBL/GenBank/DDBJ whole genome shotgun (WGS) entry which is preliminary data.</text>
</comment>
<evidence type="ECO:0000313" key="1">
    <source>
        <dbReference type="EMBL" id="KAJ8049382.1"/>
    </source>
</evidence>